<dbReference type="PANTHER" id="PTHR10877">
    <property type="entry name" value="POLYCYSTIN FAMILY MEMBER"/>
    <property type="match status" value="1"/>
</dbReference>
<feature type="domain" description="PLAT" evidence="11">
    <location>
        <begin position="59"/>
        <end position="178"/>
    </location>
</feature>
<evidence type="ECO:0000256" key="6">
    <source>
        <dbReference type="ARBA" id="ARBA00023136"/>
    </source>
</evidence>
<dbReference type="GO" id="GO:0005262">
    <property type="term" value="F:calcium channel activity"/>
    <property type="evidence" value="ECO:0007669"/>
    <property type="project" value="TreeGrafter"/>
</dbReference>
<keyword evidence="6 10" id="KW-0472">Membrane</keyword>
<evidence type="ECO:0000256" key="5">
    <source>
        <dbReference type="ARBA" id="ARBA00022989"/>
    </source>
</evidence>
<dbReference type="OrthoDB" id="5322100at2759"/>
<dbReference type="InterPro" id="IPR036392">
    <property type="entry name" value="PLAT/LH2_dom_sf"/>
</dbReference>
<feature type="transmembrane region" description="Helical" evidence="10">
    <location>
        <begin position="14"/>
        <end position="34"/>
    </location>
</feature>
<evidence type="ECO:0000256" key="4">
    <source>
        <dbReference type="ARBA" id="ARBA00022729"/>
    </source>
</evidence>
<organism evidence="12 13">
    <name type="scientific">Brassicogethes aeneus</name>
    <name type="common">Rape pollen beetle</name>
    <name type="synonym">Meligethes aeneus</name>
    <dbReference type="NCBI Taxonomy" id="1431903"/>
    <lineage>
        <taxon>Eukaryota</taxon>
        <taxon>Metazoa</taxon>
        <taxon>Ecdysozoa</taxon>
        <taxon>Arthropoda</taxon>
        <taxon>Hexapoda</taxon>
        <taxon>Insecta</taxon>
        <taxon>Pterygota</taxon>
        <taxon>Neoptera</taxon>
        <taxon>Endopterygota</taxon>
        <taxon>Coleoptera</taxon>
        <taxon>Polyphaga</taxon>
        <taxon>Cucujiformia</taxon>
        <taxon>Nitidulidae</taxon>
        <taxon>Meligethinae</taxon>
        <taxon>Brassicogethes</taxon>
    </lineage>
</organism>
<accession>A0A9P0FG66</accession>
<evidence type="ECO:0000259" key="11">
    <source>
        <dbReference type="PROSITE" id="PS50095"/>
    </source>
</evidence>
<dbReference type="SUPFAM" id="SSF49723">
    <property type="entry name" value="Lipase/lipooxygenase domain (PLAT/LH2 domain)"/>
    <property type="match status" value="1"/>
</dbReference>
<dbReference type="Gene3D" id="2.60.60.20">
    <property type="entry name" value="PLAT/LH2 domain"/>
    <property type="match status" value="1"/>
</dbReference>
<evidence type="ECO:0000256" key="9">
    <source>
        <dbReference type="PROSITE-ProRule" id="PRU00152"/>
    </source>
</evidence>
<reference evidence="12" key="1">
    <citation type="submission" date="2021-12" db="EMBL/GenBank/DDBJ databases">
        <authorList>
            <person name="King R."/>
        </authorList>
    </citation>
    <scope>NUCLEOTIDE SEQUENCE</scope>
</reference>
<dbReference type="PANTHER" id="PTHR10877:SF183">
    <property type="entry name" value="AT14535P-RELATED"/>
    <property type="match status" value="1"/>
</dbReference>
<sequence length="1104" mass="130424">MEIFDVALELQVEYIVFAVLVFLFILFLVVLWIISKGKKKHILDKNIIFLADIPRYCKFAYLMAVYTEKGFKKGTTSNITIKIYGDKSETKEHCINYPDPERHFLQSGNEDWFLIGSENYLGKLIKMELWFDSIGMQPTWTCSHIVVYDLQSTDYWLFIVKKKFSLTSLEEMIVTVKPQLEEPKRKTRKERFKMFWTAYTKDHFWLVKVEKIDAYTDIFRLTTIYSIILSILMISLVLYGLPTFQISDSIEVYGEYRLNEWLFLYGLISSVVTLCFHFPLVLVYGKCHANFKESKKTKNNNFGIGFCWFILITNIIFCNTALLVFGFYVPEITSFLWLTTAFFGIVLYAIIFEHITKFVYRKLFQPTLNALRVQEKFQIIFEFIEEQRLLLYNHFGQHGLRPYLEHLYKPLNDIELIKRKEFSYKRLLAIEALQDLIMFLIYIVILYLVILVHKDDLTVYTNKQVESMLKGDYKGEDTTENSHTLKKYIKFVNKTLLKAIQDPTWYEGYTSIRNGLMQDKKNSFLGVARFRQHRVVENGCKVYPAMRFLNLSCDAEYHIAPQTSDSGDSWKKKLNLFHRLRDIWKYSKDEESKSDATSGKLNSYPKGGYVAPLGRTLSNSLVNWEHIYRYKWIDHLTRLLIFEFLSYNVNTNLFTKVNIEAEFSSTGWALLHVKSVTSKLLFLPSDKTGFVQVVIVGFLTMLGIFVLRIFVRLVMNRKYLLSDFDLWLLVDVIIIFLSIAIVIMIKIRDNKVKSFLDELERTKNNEFITYEYLFQTDDIVTMLAAFLVCVSTIRLWKLLRFLVVFRIMERAMVHSISPIFSLFIYHLVFVTAFSLTGHMFFGDSAEDFKDMTSTMVALIMYSIGKKYKTSKKSIFLTWYHNVYYAIYMIGSVVVSSLYISIITICFNQAKTEFSNIDVYTLKHYVYEFATYVYNLLCIKIKNKRLRGGAEEEVQFIRSVYPKSDDCRYADCLTINKHRMKQMELAARCILRNIRDNEAPLSGKEIDLINNTIYTMYSKAPNDEKEIFFQDTSDNKRFKLVDDFKIQKMEIVCSKMLDSDEQWKLKYEKRQKELYEKIIMHHERQLNWLVEYLNKVFTYVDKIQL</sequence>
<dbReference type="GO" id="GO:0016020">
    <property type="term" value="C:membrane"/>
    <property type="evidence" value="ECO:0007669"/>
    <property type="project" value="UniProtKB-SubCell"/>
</dbReference>
<feature type="transmembrane region" description="Helical" evidence="10">
    <location>
        <begin position="306"/>
        <end position="329"/>
    </location>
</feature>
<feature type="disulfide bond" evidence="8">
    <location>
        <begin position="540"/>
        <end position="553"/>
    </location>
</feature>
<dbReference type="GO" id="GO:0005509">
    <property type="term" value="F:calcium ion binding"/>
    <property type="evidence" value="ECO:0007669"/>
    <property type="project" value="InterPro"/>
</dbReference>
<feature type="transmembrane region" description="Helical" evidence="10">
    <location>
        <begin position="335"/>
        <end position="352"/>
    </location>
</feature>
<keyword evidence="5 10" id="KW-1133">Transmembrane helix</keyword>
<dbReference type="InterPro" id="IPR051223">
    <property type="entry name" value="Polycystin"/>
</dbReference>
<dbReference type="EMBL" id="OV121135">
    <property type="protein sequence ID" value="CAH0555318.1"/>
    <property type="molecule type" value="Genomic_DNA"/>
</dbReference>
<dbReference type="InterPro" id="IPR046791">
    <property type="entry name" value="Polycystin_dom"/>
</dbReference>
<feature type="transmembrane region" description="Helical" evidence="10">
    <location>
        <begin position="261"/>
        <end position="285"/>
    </location>
</feature>
<dbReference type="Pfam" id="PF20519">
    <property type="entry name" value="Polycystin_dom"/>
    <property type="match status" value="1"/>
</dbReference>
<feature type="transmembrane region" description="Helical" evidence="10">
    <location>
        <begin position="779"/>
        <end position="799"/>
    </location>
</feature>
<comment type="subcellular location">
    <subcellularLocation>
        <location evidence="1">Membrane</location>
        <topology evidence="1">Multi-pass membrane protein</topology>
    </subcellularLocation>
</comment>
<keyword evidence="7" id="KW-0325">Glycoprotein</keyword>
<evidence type="ECO:0000313" key="12">
    <source>
        <dbReference type="EMBL" id="CAH0555318.1"/>
    </source>
</evidence>
<evidence type="ECO:0000256" key="2">
    <source>
        <dbReference type="ARBA" id="ARBA00007200"/>
    </source>
</evidence>
<dbReference type="PRINTS" id="PR01433">
    <property type="entry name" value="POLYCYSTIN2"/>
</dbReference>
<dbReference type="PROSITE" id="PS50095">
    <property type="entry name" value="PLAT"/>
    <property type="match status" value="1"/>
</dbReference>
<comment type="similarity">
    <text evidence="2">Belongs to the polycystin family.</text>
</comment>
<dbReference type="GO" id="GO:0050982">
    <property type="term" value="P:detection of mechanical stimulus"/>
    <property type="evidence" value="ECO:0007669"/>
    <property type="project" value="TreeGrafter"/>
</dbReference>
<feature type="transmembrane region" description="Helical" evidence="10">
    <location>
        <begin position="689"/>
        <end position="714"/>
    </location>
</feature>
<dbReference type="AlphaFoldDB" id="A0A9P0FG66"/>
<evidence type="ECO:0000256" key="3">
    <source>
        <dbReference type="ARBA" id="ARBA00022692"/>
    </source>
</evidence>
<comment type="caution">
    <text evidence="9">Lacks conserved residue(s) required for the propagation of feature annotation.</text>
</comment>
<dbReference type="Proteomes" id="UP001154078">
    <property type="component" value="Chromosome 4"/>
</dbReference>
<evidence type="ECO:0000256" key="10">
    <source>
        <dbReference type="SAM" id="Phobius"/>
    </source>
</evidence>
<feature type="transmembrane region" description="Helical" evidence="10">
    <location>
        <begin position="427"/>
        <end position="450"/>
    </location>
</feature>
<dbReference type="Pfam" id="PF01477">
    <property type="entry name" value="PLAT"/>
    <property type="match status" value="1"/>
</dbReference>
<feature type="transmembrane region" description="Helical" evidence="10">
    <location>
        <begin position="218"/>
        <end position="241"/>
    </location>
</feature>
<feature type="transmembrane region" description="Helical" evidence="10">
    <location>
        <begin position="882"/>
        <end position="906"/>
    </location>
</feature>
<evidence type="ECO:0000313" key="13">
    <source>
        <dbReference type="Proteomes" id="UP001154078"/>
    </source>
</evidence>
<keyword evidence="3 10" id="KW-0812">Transmembrane</keyword>
<keyword evidence="13" id="KW-1185">Reference proteome</keyword>
<dbReference type="Pfam" id="PF08016">
    <property type="entry name" value="PKD_channel"/>
    <property type="match status" value="1"/>
</dbReference>
<evidence type="ECO:0000256" key="1">
    <source>
        <dbReference type="ARBA" id="ARBA00004141"/>
    </source>
</evidence>
<feature type="transmembrane region" description="Helical" evidence="10">
    <location>
        <begin position="726"/>
        <end position="747"/>
    </location>
</feature>
<dbReference type="InterPro" id="IPR001024">
    <property type="entry name" value="PLAT/LH2_dom"/>
</dbReference>
<evidence type="ECO:0000256" key="7">
    <source>
        <dbReference type="ARBA" id="ARBA00023180"/>
    </source>
</evidence>
<evidence type="ECO:0000256" key="8">
    <source>
        <dbReference type="PIRSR" id="PIRSR603915-2"/>
    </source>
</evidence>
<keyword evidence="4" id="KW-0732">Signal</keyword>
<dbReference type="InterPro" id="IPR003915">
    <property type="entry name" value="PKD_2"/>
</dbReference>
<feature type="transmembrane region" description="Helical" evidence="10">
    <location>
        <begin position="819"/>
        <end position="841"/>
    </location>
</feature>
<name>A0A9P0FG66_BRAAE</name>
<gene>
    <name evidence="12" type="ORF">MELIAE_LOCUS6719</name>
</gene>
<protein>
    <recommendedName>
        <fullName evidence="11">PLAT domain-containing protein</fullName>
    </recommendedName>
</protein>
<proteinExistence type="inferred from homology"/>
<dbReference type="InterPro" id="IPR013122">
    <property type="entry name" value="PKD1_2_channel"/>
</dbReference>